<evidence type="ECO:0000256" key="1">
    <source>
        <dbReference type="ARBA" id="ARBA00001936"/>
    </source>
</evidence>
<dbReference type="GO" id="GO:0003677">
    <property type="term" value="F:DNA binding"/>
    <property type="evidence" value="ECO:0007669"/>
    <property type="project" value="UniProtKB-KW"/>
</dbReference>
<dbReference type="PROSITE" id="PS52020">
    <property type="entry name" value="CRESS_DNA_REP"/>
    <property type="match status" value="1"/>
</dbReference>
<dbReference type="GO" id="GO:0003723">
    <property type="term" value="F:RNA binding"/>
    <property type="evidence" value="ECO:0007669"/>
    <property type="project" value="InterPro"/>
</dbReference>
<dbReference type="InterPro" id="IPR049912">
    <property type="entry name" value="CRESS_DNA_REP"/>
</dbReference>
<keyword evidence="5" id="KW-0235">DNA replication</keyword>
<keyword evidence="12" id="KW-0238">DNA-binding</keyword>
<gene>
    <name evidence="17" type="primary">rep</name>
</gene>
<evidence type="ECO:0000256" key="5">
    <source>
        <dbReference type="ARBA" id="ARBA00022705"/>
    </source>
</evidence>
<dbReference type="Gene3D" id="3.40.1310.20">
    <property type="match status" value="1"/>
</dbReference>
<evidence type="ECO:0000256" key="3">
    <source>
        <dbReference type="ARBA" id="ARBA00022679"/>
    </source>
</evidence>
<comment type="cofactor">
    <cofactor evidence="1">
        <name>Mn(2+)</name>
        <dbReference type="ChEBI" id="CHEBI:29035"/>
    </cofactor>
</comment>
<dbReference type="GO" id="GO:0006260">
    <property type="term" value="P:DNA replication"/>
    <property type="evidence" value="ECO:0007669"/>
    <property type="project" value="UniProtKB-KW"/>
</dbReference>
<evidence type="ECO:0000256" key="13">
    <source>
        <dbReference type="ARBA" id="ARBA00023268"/>
    </source>
</evidence>
<dbReference type="GO" id="GO:0046872">
    <property type="term" value="F:metal ion binding"/>
    <property type="evidence" value="ECO:0007669"/>
    <property type="project" value="UniProtKB-KW"/>
</dbReference>
<evidence type="ECO:0000256" key="14">
    <source>
        <dbReference type="ARBA" id="ARBA00030754"/>
    </source>
</evidence>
<dbReference type="GO" id="GO:0016787">
    <property type="term" value="F:hydrolase activity"/>
    <property type="evidence" value="ECO:0007669"/>
    <property type="project" value="UniProtKB-KW"/>
</dbReference>
<protein>
    <recommendedName>
        <fullName evidence="14">ATP-dependent helicase Rep</fullName>
    </recommendedName>
    <alternativeName>
        <fullName evidence="15">RepP</fullName>
    </alternativeName>
</protein>
<evidence type="ECO:0000256" key="12">
    <source>
        <dbReference type="ARBA" id="ARBA00023125"/>
    </source>
</evidence>
<dbReference type="InterPro" id="IPR000605">
    <property type="entry name" value="Helicase_SF3_ssDNA/RNA_vir"/>
</dbReference>
<dbReference type="GO" id="GO:0003724">
    <property type="term" value="F:RNA helicase activity"/>
    <property type="evidence" value="ECO:0007669"/>
    <property type="project" value="InterPro"/>
</dbReference>
<evidence type="ECO:0000259" key="16">
    <source>
        <dbReference type="PROSITE" id="PS52020"/>
    </source>
</evidence>
<comment type="similarity">
    <text evidence="2">Belongs to the nanoviruses/circoviruses replication-associated protein family.</text>
</comment>
<feature type="domain" description="CRESS-DNA virus Rep endonuclease" evidence="16">
    <location>
        <begin position="2"/>
        <end position="95"/>
    </location>
</feature>
<evidence type="ECO:0000256" key="6">
    <source>
        <dbReference type="ARBA" id="ARBA00022722"/>
    </source>
</evidence>
<sequence length="267" mass="30820">MSRQGIYWLLTIRQESFMPYLPPGVTYIRGQLEIGEGGFVHWQVLVIFERSVRLAAVTKIFGPAHAELSRSDAADEYVWKDETSVAGTRFELGIRKLRRGVKRDYVRIKQLAIANRLDEIDESSYIQYYRTLKAIAVDNLVPVAMEREVVCFWGATGTGKSRLAWEEAGLEAYPKDPRTKFWDGYRGQEHVVLDEFRGTIDIGHLLRWLDRYPVIVEVKGSSTVLMAKKLWITSNLDPREWYPLLDAETLAALLRRMTVTHFNRPLI</sequence>
<dbReference type="EMBL" id="MN328268">
    <property type="protein sequence ID" value="QGF19349.1"/>
    <property type="molecule type" value="Genomic_DNA"/>
</dbReference>
<dbReference type="AlphaFoldDB" id="A0A5Q2F070"/>
<keyword evidence="4" id="KW-0548">Nucleotidyltransferase</keyword>
<evidence type="ECO:0000256" key="2">
    <source>
        <dbReference type="ARBA" id="ARBA00008545"/>
    </source>
</evidence>
<proteinExistence type="inferred from homology"/>
<evidence type="ECO:0000256" key="10">
    <source>
        <dbReference type="ARBA" id="ARBA00022801"/>
    </source>
</evidence>
<accession>A0A5Q2F070</accession>
<evidence type="ECO:0000256" key="7">
    <source>
        <dbReference type="ARBA" id="ARBA00022723"/>
    </source>
</evidence>
<keyword evidence="7" id="KW-0479">Metal-binding</keyword>
<keyword evidence="6" id="KW-0540">Nuclease</keyword>
<name>A0A5Q2F070_9ZZZZ</name>
<keyword evidence="10" id="KW-0378">Hydrolase</keyword>
<dbReference type="InterPro" id="IPR027417">
    <property type="entry name" value="P-loop_NTPase"/>
</dbReference>
<keyword evidence="8" id="KW-0547">Nucleotide-binding</keyword>
<keyword evidence="9" id="KW-0255">Endonuclease</keyword>
<keyword evidence="3" id="KW-0808">Transferase</keyword>
<evidence type="ECO:0000256" key="8">
    <source>
        <dbReference type="ARBA" id="ARBA00022741"/>
    </source>
</evidence>
<evidence type="ECO:0000256" key="4">
    <source>
        <dbReference type="ARBA" id="ARBA00022695"/>
    </source>
</evidence>
<reference evidence="17" key="1">
    <citation type="journal article" date="2019" name="Viruses">
        <title>Single-stranded DNA viruses in Antarctic cryoconite holes.</title>
        <authorList>
            <person name="Sommers P."/>
            <person name="Fontenele R.S."/>
            <person name="Kringen T."/>
            <person name="Kaberger S."/>
            <person name="Porazinska D.L."/>
            <person name="Darcy J.L."/>
            <person name="Schmidt S.K."/>
            <person name="Varsani A."/>
        </authorList>
    </citation>
    <scope>NUCLEOTIDE SEQUENCE</scope>
    <source>
        <strain evidence="17">CAA_003_V_40</strain>
    </source>
</reference>
<evidence type="ECO:0000313" key="17">
    <source>
        <dbReference type="EMBL" id="QGF19349.1"/>
    </source>
</evidence>
<evidence type="ECO:0000256" key="9">
    <source>
        <dbReference type="ARBA" id="ARBA00022759"/>
    </source>
</evidence>
<keyword evidence="13" id="KW-0511">Multifunctional enzyme</keyword>
<organism evidence="17">
    <name type="scientific">Antarctic circular DNA molecule</name>
    <dbReference type="NCBI Taxonomy" id="2664238"/>
    <lineage>
        <taxon>unclassified sequences</taxon>
    </lineage>
</organism>
<dbReference type="Gene3D" id="3.40.50.300">
    <property type="entry name" value="P-loop containing nucleotide triphosphate hydrolases"/>
    <property type="match status" value="1"/>
</dbReference>
<keyword evidence="11" id="KW-0190">Covalent protein-DNA linkage</keyword>
<dbReference type="Pfam" id="PF00910">
    <property type="entry name" value="RNA_helicase"/>
    <property type="match status" value="1"/>
</dbReference>
<dbReference type="GO" id="GO:0004519">
    <property type="term" value="F:endonuclease activity"/>
    <property type="evidence" value="ECO:0007669"/>
    <property type="project" value="UniProtKB-KW"/>
</dbReference>
<dbReference type="SUPFAM" id="SSF52540">
    <property type="entry name" value="P-loop containing nucleoside triphosphate hydrolases"/>
    <property type="match status" value="1"/>
</dbReference>
<dbReference type="GO" id="GO:0000166">
    <property type="term" value="F:nucleotide binding"/>
    <property type="evidence" value="ECO:0007669"/>
    <property type="project" value="UniProtKB-KW"/>
</dbReference>
<evidence type="ECO:0000256" key="15">
    <source>
        <dbReference type="ARBA" id="ARBA00032243"/>
    </source>
</evidence>
<evidence type="ECO:0000256" key="11">
    <source>
        <dbReference type="ARBA" id="ARBA00023124"/>
    </source>
</evidence>
<dbReference type="GO" id="GO:0016779">
    <property type="term" value="F:nucleotidyltransferase activity"/>
    <property type="evidence" value="ECO:0007669"/>
    <property type="project" value="UniProtKB-KW"/>
</dbReference>